<dbReference type="Pfam" id="PF00092">
    <property type="entry name" value="VWA"/>
    <property type="match status" value="1"/>
</dbReference>
<dbReference type="SMART" id="SM00327">
    <property type="entry name" value="VWA"/>
    <property type="match status" value="1"/>
</dbReference>
<dbReference type="EMBL" id="GL433844">
    <property type="protein sequence ID" value="EFN55714.1"/>
    <property type="molecule type" value="Genomic_DNA"/>
</dbReference>
<dbReference type="GeneID" id="17354891"/>
<sequence length="611" mass="65915">MAPKQQQRRALAAILVVAMMENWTKALASWTCPTNPVNSVGSACDPCGQQVWGNWEHLACRGARVTYTKEQVPGTGVINHVHITDYFLEGEVPLAELCPLTNLVEFDLDGGSLTGTIPTGFAQCFPELRELDLSYNRLSGPLPREIAAVQTLEQYKVEHNQLTGTLPEEYGTLGDMNWLRFSDNKLVGTVPASFAQTAPHLFQLTLDNNDFEGSLYPLAEHSMVNFNAAENPKLCGMVPVGLRFAHGFNPRMTGLGLPCPDEVANGWQDLSEVLFGSSATGPWWEALPAADSLGTPIRLFRNPTTMPPVLRSSCEVAGPSTPHGQKEDCDLWRREWERVYGEIGAVQQAAASKAGGWKALFAARHAALKEAEPWHKPCAFEVQASVDMLAAVPPRAAGKEARAAGAAQGVVEAEASVPQEEGQEEEEELCVVFLVDGSGSVTEEDFRVMTGFMLAAVRGLAGGAAGQGAVPPLRSKVAVIQFSNDIRVEQGPVDVDVGAFEALMAGMARMNGGTNIALAVQKAGQLLKPLSATAHRVLVLLTDGRIDSHQSREARDMAARLGDEQANVRVHAYGVGRGVDKQELLRICAARDPDSAEDRYMGLMVLDEAPW</sequence>
<dbReference type="PRINTS" id="PR00453">
    <property type="entry name" value="VWFADOMAIN"/>
</dbReference>
<proteinExistence type="predicted"/>
<organism evidence="7">
    <name type="scientific">Chlorella variabilis</name>
    <name type="common">Green alga</name>
    <dbReference type="NCBI Taxonomy" id="554065"/>
    <lineage>
        <taxon>Eukaryota</taxon>
        <taxon>Viridiplantae</taxon>
        <taxon>Chlorophyta</taxon>
        <taxon>core chlorophytes</taxon>
        <taxon>Trebouxiophyceae</taxon>
        <taxon>Chlorellales</taxon>
        <taxon>Chlorellaceae</taxon>
        <taxon>Chlorella clade</taxon>
        <taxon>Chlorella</taxon>
    </lineage>
</organism>
<dbReference type="FunFam" id="3.80.10.10:FF:000041">
    <property type="entry name" value="LRR receptor-like serine/threonine-protein kinase ERECTA"/>
    <property type="match status" value="1"/>
</dbReference>
<accession>E1ZET1</accession>
<dbReference type="InterPro" id="IPR036465">
    <property type="entry name" value="vWFA_dom_sf"/>
</dbReference>
<reference evidence="6 7" key="1">
    <citation type="journal article" date="2010" name="Plant Cell">
        <title>The Chlorella variabilis NC64A genome reveals adaptation to photosymbiosis, coevolution with viruses, and cryptic sex.</title>
        <authorList>
            <person name="Blanc G."/>
            <person name="Duncan G."/>
            <person name="Agarkova I."/>
            <person name="Borodovsky M."/>
            <person name="Gurnon J."/>
            <person name="Kuo A."/>
            <person name="Lindquist E."/>
            <person name="Lucas S."/>
            <person name="Pangilinan J."/>
            <person name="Polle J."/>
            <person name="Salamov A."/>
            <person name="Terry A."/>
            <person name="Yamada T."/>
            <person name="Dunigan D.D."/>
            <person name="Grigoriev I.V."/>
            <person name="Claverie J.M."/>
            <person name="Van Etten J.L."/>
        </authorList>
    </citation>
    <scope>NUCLEOTIDE SEQUENCE [LARGE SCALE GENOMIC DNA]</scope>
    <source>
        <strain evidence="6 7">NC64A</strain>
    </source>
</reference>
<keyword evidence="3" id="KW-0677">Repeat</keyword>
<feature type="chain" id="PRO_5003156245" description="VWFA domain-containing protein" evidence="4">
    <location>
        <begin position="29"/>
        <end position="611"/>
    </location>
</feature>
<keyword evidence="7" id="KW-1185">Reference proteome</keyword>
<keyword evidence="2" id="KW-0433">Leucine-rich repeat</keyword>
<comment type="subcellular location">
    <subcellularLocation>
        <location evidence="1">Cytoplasm</location>
        <location evidence="1">Cytoskeleton</location>
        <location evidence="1">Cilium axoneme</location>
    </subcellularLocation>
</comment>
<gene>
    <name evidence="6" type="ORF">CHLNCDRAFT_134017</name>
</gene>
<evidence type="ECO:0000313" key="6">
    <source>
        <dbReference type="EMBL" id="EFN55714.1"/>
    </source>
</evidence>
<dbReference type="OrthoDB" id="509867at2759"/>
<dbReference type="GO" id="GO:0005930">
    <property type="term" value="C:axoneme"/>
    <property type="evidence" value="ECO:0007669"/>
    <property type="project" value="UniProtKB-SubCell"/>
</dbReference>
<dbReference type="Gene3D" id="3.40.50.410">
    <property type="entry name" value="von Willebrand factor, type A domain"/>
    <property type="match status" value="1"/>
</dbReference>
<evidence type="ECO:0000256" key="1">
    <source>
        <dbReference type="ARBA" id="ARBA00004430"/>
    </source>
</evidence>
<dbReference type="SUPFAM" id="SSF52058">
    <property type="entry name" value="L domain-like"/>
    <property type="match status" value="1"/>
</dbReference>
<name>E1ZET1_CHLVA</name>
<evidence type="ECO:0000256" key="2">
    <source>
        <dbReference type="ARBA" id="ARBA00022614"/>
    </source>
</evidence>
<dbReference type="SUPFAM" id="SSF53300">
    <property type="entry name" value="vWA-like"/>
    <property type="match status" value="1"/>
</dbReference>
<evidence type="ECO:0000313" key="7">
    <source>
        <dbReference type="Proteomes" id="UP000008141"/>
    </source>
</evidence>
<dbReference type="PANTHER" id="PTHR48010:SF5">
    <property type="entry name" value="PROTEIN TOO MANY MOUTHS"/>
    <property type="match status" value="1"/>
</dbReference>
<dbReference type="InterPro" id="IPR002035">
    <property type="entry name" value="VWF_A"/>
</dbReference>
<dbReference type="KEGG" id="cvr:CHLNCDRAFT_134017"/>
<dbReference type="Pfam" id="PF00560">
    <property type="entry name" value="LRR_1"/>
    <property type="match status" value="1"/>
</dbReference>
<dbReference type="InParanoid" id="E1ZET1"/>
<evidence type="ECO:0000256" key="4">
    <source>
        <dbReference type="SAM" id="SignalP"/>
    </source>
</evidence>
<dbReference type="InterPro" id="IPR032675">
    <property type="entry name" value="LRR_dom_sf"/>
</dbReference>
<dbReference type="Gene3D" id="3.80.10.10">
    <property type="entry name" value="Ribonuclease Inhibitor"/>
    <property type="match status" value="1"/>
</dbReference>
<feature type="signal peptide" evidence="4">
    <location>
        <begin position="1"/>
        <end position="28"/>
    </location>
</feature>
<dbReference type="InterPro" id="IPR001611">
    <property type="entry name" value="Leu-rich_rpt"/>
</dbReference>
<feature type="domain" description="VWFA" evidence="5">
    <location>
        <begin position="430"/>
        <end position="587"/>
    </location>
</feature>
<dbReference type="Proteomes" id="UP000008141">
    <property type="component" value="Unassembled WGS sequence"/>
</dbReference>
<dbReference type="AlphaFoldDB" id="E1ZET1"/>
<evidence type="ECO:0000259" key="5">
    <source>
        <dbReference type="PROSITE" id="PS50234"/>
    </source>
</evidence>
<dbReference type="CDD" id="cd00198">
    <property type="entry name" value="vWFA"/>
    <property type="match status" value="1"/>
</dbReference>
<dbReference type="InterPro" id="IPR050994">
    <property type="entry name" value="At_inactive_RLKs"/>
</dbReference>
<dbReference type="STRING" id="554065.E1ZET1"/>
<dbReference type="RefSeq" id="XP_005847816.1">
    <property type="nucleotide sequence ID" value="XM_005847754.1"/>
</dbReference>
<dbReference type="eggNOG" id="ENOG502RZ05">
    <property type="taxonomic scope" value="Eukaryota"/>
</dbReference>
<keyword evidence="4" id="KW-0732">Signal</keyword>
<evidence type="ECO:0000256" key="3">
    <source>
        <dbReference type="ARBA" id="ARBA00022737"/>
    </source>
</evidence>
<protein>
    <recommendedName>
        <fullName evidence="5">VWFA domain-containing protein</fullName>
    </recommendedName>
</protein>
<dbReference type="PANTHER" id="PTHR48010">
    <property type="entry name" value="OS05G0588300 PROTEIN"/>
    <property type="match status" value="1"/>
</dbReference>
<dbReference type="PROSITE" id="PS50234">
    <property type="entry name" value="VWFA"/>
    <property type="match status" value="1"/>
</dbReference>